<accession>A0AAV9HES7</accession>
<proteinExistence type="inferred from homology"/>
<dbReference type="GO" id="GO:0008477">
    <property type="term" value="F:purine nucleosidase activity"/>
    <property type="evidence" value="ECO:0007669"/>
    <property type="project" value="TreeGrafter"/>
</dbReference>
<sequence length="439" mass="48138">MAPKNRIIIDTDPGVDDVLALLLALSASPEELEVAMISVTYGNVPLQSVLRNVVALFHVLEKEMKWRESKGINKGSYGALHSYKPIVAIGAEHPLEDEELVADHFHGADGLHGVHDKHPDLSPADTWRTLFDDTAAGKQGSVEPPSFSKFFTASKGPAHKEMLRILREEPENSVTIVAVGPLTNVAMAASEDPETFLRVKELVVMGGAVECVGNVTPVAEFNCMADAVAAARVYALTSPNPASTMPPVLHGKSFLPPYPSKLSSRLKLTLFPLDITTPHELHKKLFNEKVQPLLEQGSPLAQWTETFMNGTFNKIDSMLGEGHDAGLSLHDPLCIWYMLTRDDAAWKAVPELEDIRVETCGQWTRGMHVIDKRGRAKPAEQDSTVRTSPEDPLDAVTLDQIPGDDQGWLSVRNGNRINRMLSSPGHEIFAGMLLDRIFV</sequence>
<evidence type="ECO:0000313" key="6">
    <source>
        <dbReference type="Proteomes" id="UP001321749"/>
    </source>
</evidence>
<dbReference type="InterPro" id="IPR036452">
    <property type="entry name" value="Ribo_hydro-like"/>
</dbReference>
<name>A0AAV9HES7_9PEZI</name>
<dbReference type="GO" id="GO:0005829">
    <property type="term" value="C:cytosol"/>
    <property type="evidence" value="ECO:0007669"/>
    <property type="project" value="TreeGrafter"/>
</dbReference>
<evidence type="ECO:0000256" key="1">
    <source>
        <dbReference type="ARBA" id="ARBA00009176"/>
    </source>
</evidence>
<dbReference type="InterPro" id="IPR001910">
    <property type="entry name" value="Inosine/uridine_hydrolase_dom"/>
</dbReference>
<evidence type="ECO:0000256" key="3">
    <source>
        <dbReference type="ARBA" id="ARBA00023295"/>
    </source>
</evidence>
<evidence type="ECO:0000259" key="4">
    <source>
        <dbReference type="Pfam" id="PF01156"/>
    </source>
</evidence>
<dbReference type="AlphaFoldDB" id="A0AAV9HES7"/>
<organism evidence="5 6">
    <name type="scientific">Cladorrhinum samala</name>
    <dbReference type="NCBI Taxonomy" id="585594"/>
    <lineage>
        <taxon>Eukaryota</taxon>
        <taxon>Fungi</taxon>
        <taxon>Dikarya</taxon>
        <taxon>Ascomycota</taxon>
        <taxon>Pezizomycotina</taxon>
        <taxon>Sordariomycetes</taxon>
        <taxon>Sordariomycetidae</taxon>
        <taxon>Sordariales</taxon>
        <taxon>Podosporaceae</taxon>
        <taxon>Cladorrhinum</taxon>
    </lineage>
</organism>
<evidence type="ECO:0000256" key="2">
    <source>
        <dbReference type="ARBA" id="ARBA00022801"/>
    </source>
</evidence>
<reference evidence="5" key="1">
    <citation type="journal article" date="2023" name="Mol. Phylogenet. Evol.">
        <title>Genome-scale phylogeny and comparative genomics of the fungal order Sordariales.</title>
        <authorList>
            <person name="Hensen N."/>
            <person name="Bonometti L."/>
            <person name="Westerberg I."/>
            <person name="Brannstrom I.O."/>
            <person name="Guillou S."/>
            <person name="Cros-Aarteil S."/>
            <person name="Calhoun S."/>
            <person name="Haridas S."/>
            <person name="Kuo A."/>
            <person name="Mondo S."/>
            <person name="Pangilinan J."/>
            <person name="Riley R."/>
            <person name="LaButti K."/>
            <person name="Andreopoulos B."/>
            <person name="Lipzen A."/>
            <person name="Chen C."/>
            <person name="Yan M."/>
            <person name="Daum C."/>
            <person name="Ng V."/>
            <person name="Clum A."/>
            <person name="Steindorff A."/>
            <person name="Ohm R.A."/>
            <person name="Martin F."/>
            <person name="Silar P."/>
            <person name="Natvig D.O."/>
            <person name="Lalanne C."/>
            <person name="Gautier V."/>
            <person name="Ament-Velasquez S.L."/>
            <person name="Kruys A."/>
            <person name="Hutchinson M.I."/>
            <person name="Powell A.J."/>
            <person name="Barry K."/>
            <person name="Miller A.N."/>
            <person name="Grigoriev I.V."/>
            <person name="Debuchy R."/>
            <person name="Gladieux P."/>
            <person name="Hiltunen Thoren M."/>
            <person name="Johannesson H."/>
        </authorList>
    </citation>
    <scope>NUCLEOTIDE SEQUENCE</scope>
    <source>
        <strain evidence="5">PSN324</strain>
    </source>
</reference>
<protein>
    <submittedName>
        <fullName evidence="5">Pyrimidine-specific ribonucleoside hydrolase RihA</fullName>
    </submittedName>
</protein>
<dbReference type="GO" id="GO:0006152">
    <property type="term" value="P:purine nucleoside catabolic process"/>
    <property type="evidence" value="ECO:0007669"/>
    <property type="project" value="TreeGrafter"/>
</dbReference>
<dbReference type="Proteomes" id="UP001321749">
    <property type="component" value="Unassembled WGS sequence"/>
</dbReference>
<gene>
    <name evidence="5" type="ORF">QBC42DRAFT_278685</name>
</gene>
<evidence type="ECO:0000313" key="5">
    <source>
        <dbReference type="EMBL" id="KAK4457611.1"/>
    </source>
</evidence>
<keyword evidence="3" id="KW-0326">Glycosidase</keyword>
<dbReference type="PANTHER" id="PTHR12304:SF56">
    <property type="entry name" value="HYDROLASE, PUTATIVE (AFU_ORTHOLOGUE AFUA_1G11790)-RELATED"/>
    <property type="match status" value="1"/>
</dbReference>
<keyword evidence="2 5" id="KW-0378">Hydrolase</keyword>
<reference evidence="5" key="2">
    <citation type="submission" date="2023-06" db="EMBL/GenBank/DDBJ databases">
        <authorList>
            <consortium name="Lawrence Berkeley National Laboratory"/>
            <person name="Mondo S.J."/>
            <person name="Hensen N."/>
            <person name="Bonometti L."/>
            <person name="Westerberg I."/>
            <person name="Brannstrom I.O."/>
            <person name="Guillou S."/>
            <person name="Cros-Aarteil S."/>
            <person name="Calhoun S."/>
            <person name="Haridas S."/>
            <person name="Kuo A."/>
            <person name="Pangilinan J."/>
            <person name="Riley R."/>
            <person name="Labutti K."/>
            <person name="Andreopoulos B."/>
            <person name="Lipzen A."/>
            <person name="Chen C."/>
            <person name="Yanf M."/>
            <person name="Daum C."/>
            <person name="Ng V."/>
            <person name="Clum A."/>
            <person name="Steindorff A."/>
            <person name="Ohm R."/>
            <person name="Martin F."/>
            <person name="Silar P."/>
            <person name="Natvig D."/>
            <person name="Lalanne C."/>
            <person name="Gautier V."/>
            <person name="Ament-Velasquez S.L."/>
            <person name="Kruys A."/>
            <person name="Hutchinson M.I."/>
            <person name="Powell A.J."/>
            <person name="Barry K."/>
            <person name="Miller A.N."/>
            <person name="Grigoriev I.V."/>
            <person name="Debuchy R."/>
            <person name="Gladieux P."/>
            <person name="Thoren M.H."/>
            <person name="Johannesson H."/>
        </authorList>
    </citation>
    <scope>NUCLEOTIDE SEQUENCE</scope>
    <source>
        <strain evidence="5">PSN324</strain>
    </source>
</reference>
<feature type="domain" description="Inosine/uridine-preferring nucleoside hydrolase" evidence="4">
    <location>
        <begin position="7"/>
        <end position="379"/>
    </location>
</feature>
<dbReference type="Pfam" id="PF01156">
    <property type="entry name" value="IU_nuc_hydro"/>
    <property type="match status" value="1"/>
</dbReference>
<dbReference type="InterPro" id="IPR023186">
    <property type="entry name" value="IUNH"/>
</dbReference>
<dbReference type="Gene3D" id="3.90.245.10">
    <property type="entry name" value="Ribonucleoside hydrolase-like"/>
    <property type="match status" value="1"/>
</dbReference>
<keyword evidence="6" id="KW-1185">Reference proteome</keyword>
<dbReference type="PANTHER" id="PTHR12304">
    <property type="entry name" value="INOSINE-URIDINE PREFERRING NUCLEOSIDE HYDROLASE"/>
    <property type="match status" value="1"/>
</dbReference>
<comment type="similarity">
    <text evidence="1">Belongs to the IUNH family.</text>
</comment>
<dbReference type="SUPFAM" id="SSF53590">
    <property type="entry name" value="Nucleoside hydrolase"/>
    <property type="match status" value="1"/>
</dbReference>
<comment type="caution">
    <text evidence="5">The sequence shown here is derived from an EMBL/GenBank/DDBJ whole genome shotgun (WGS) entry which is preliminary data.</text>
</comment>
<dbReference type="EMBL" id="MU865105">
    <property type="protein sequence ID" value="KAK4457611.1"/>
    <property type="molecule type" value="Genomic_DNA"/>
</dbReference>